<feature type="compositionally biased region" description="Basic and acidic residues" evidence="1">
    <location>
        <begin position="8"/>
        <end position="22"/>
    </location>
</feature>
<organism evidence="2 3">
    <name type="scientific">Actinacidiphila cocklensis</name>
    <dbReference type="NCBI Taxonomy" id="887465"/>
    <lineage>
        <taxon>Bacteria</taxon>
        <taxon>Bacillati</taxon>
        <taxon>Actinomycetota</taxon>
        <taxon>Actinomycetes</taxon>
        <taxon>Kitasatosporales</taxon>
        <taxon>Streptomycetaceae</taxon>
        <taxon>Actinacidiphila</taxon>
    </lineage>
</organism>
<accession>A0A9W4GU25</accession>
<proteinExistence type="predicted"/>
<evidence type="ECO:0000313" key="3">
    <source>
        <dbReference type="Proteomes" id="UP001152519"/>
    </source>
</evidence>
<protein>
    <submittedName>
        <fullName evidence="2">Uncharacterized protein</fullName>
    </submittedName>
</protein>
<comment type="caution">
    <text evidence="2">The sequence shown here is derived from an EMBL/GenBank/DDBJ whole genome shotgun (WGS) entry which is preliminary data.</text>
</comment>
<sequence>MRAAAGDVHADLRRRPGRRLECQHPGAGRRQQDHPTVRPLYGTAAAPAGPGRLTEARGGPGGAAMYGRAWQDAGMYRGAGK</sequence>
<name>A0A9W4GU25_9ACTN</name>
<dbReference type="EMBL" id="CAJSLV010000079">
    <property type="protein sequence ID" value="CAG6396878.1"/>
    <property type="molecule type" value="Genomic_DNA"/>
</dbReference>
<dbReference type="AlphaFoldDB" id="A0A9W4GU25"/>
<dbReference type="Proteomes" id="UP001152519">
    <property type="component" value="Unassembled WGS sequence"/>
</dbReference>
<reference evidence="2" key="1">
    <citation type="submission" date="2021-05" db="EMBL/GenBank/DDBJ databases">
        <authorList>
            <person name="Arsene-Ploetze F."/>
        </authorList>
    </citation>
    <scope>NUCLEOTIDE SEQUENCE</scope>
    <source>
        <strain evidence="2">DSM 42138</strain>
    </source>
</reference>
<evidence type="ECO:0000313" key="2">
    <source>
        <dbReference type="EMBL" id="CAG6396878.1"/>
    </source>
</evidence>
<gene>
    <name evidence="2" type="ORF">SCOCK_480048</name>
</gene>
<evidence type="ECO:0000256" key="1">
    <source>
        <dbReference type="SAM" id="MobiDB-lite"/>
    </source>
</evidence>
<keyword evidence="3" id="KW-1185">Reference proteome</keyword>
<feature type="region of interest" description="Disordered" evidence="1">
    <location>
        <begin position="1"/>
        <end position="63"/>
    </location>
</feature>